<name>A0A9D2VW94_9FIRM</name>
<evidence type="ECO:0000313" key="3">
    <source>
        <dbReference type="Proteomes" id="UP000813420"/>
    </source>
</evidence>
<feature type="transmembrane region" description="Helical" evidence="1">
    <location>
        <begin position="116"/>
        <end position="138"/>
    </location>
</feature>
<accession>A0A9D2VW94</accession>
<dbReference type="RefSeq" id="WP_277271507.1">
    <property type="nucleotide sequence ID" value="NZ_DYXE01000010.1"/>
</dbReference>
<feature type="transmembrane region" description="Helical" evidence="1">
    <location>
        <begin position="201"/>
        <end position="222"/>
    </location>
</feature>
<proteinExistence type="predicted"/>
<keyword evidence="1" id="KW-1133">Transmembrane helix</keyword>
<feature type="transmembrane region" description="Helical" evidence="1">
    <location>
        <begin position="35"/>
        <end position="51"/>
    </location>
</feature>
<feature type="transmembrane region" description="Helical" evidence="1">
    <location>
        <begin position="9"/>
        <end position="29"/>
    </location>
</feature>
<dbReference type="GO" id="GO:0016020">
    <property type="term" value="C:membrane"/>
    <property type="evidence" value="ECO:0007669"/>
    <property type="project" value="InterPro"/>
</dbReference>
<organism evidence="2 3">
    <name type="scientific">Merdimonas faecis</name>
    <dbReference type="NCBI Taxonomy" id="1653435"/>
    <lineage>
        <taxon>Bacteria</taxon>
        <taxon>Bacillati</taxon>
        <taxon>Bacillota</taxon>
        <taxon>Clostridia</taxon>
        <taxon>Lachnospirales</taxon>
        <taxon>Lachnospiraceae</taxon>
        <taxon>Merdimonas</taxon>
    </lineage>
</organism>
<feature type="transmembrane region" description="Helical" evidence="1">
    <location>
        <begin position="72"/>
        <end position="96"/>
    </location>
</feature>
<comment type="caution">
    <text evidence="2">The sequence shown here is derived from an EMBL/GenBank/DDBJ whole genome shotgun (WGS) entry which is preliminary data.</text>
</comment>
<gene>
    <name evidence="2" type="ORF">K8V39_01220</name>
</gene>
<evidence type="ECO:0000256" key="1">
    <source>
        <dbReference type="SAM" id="Phobius"/>
    </source>
</evidence>
<reference evidence="2" key="2">
    <citation type="submission" date="2021-09" db="EMBL/GenBank/DDBJ databases">
        <authorList>
            <person name="Gilroy R."/>
        </authorList>
    </citation>
    <scope>NUCLEOTIDE SEQUENCE</scope>
    <source>
        <strain evidence="2">USAMLcec4-12693</strain>
    </source>
</reference>
<keyword evidence="1" id="KW-0472">Membrane</keyword>
<evidence type="ECO:0000313" key="2">
    <source>
        <dbReference type="EMBL" id="HJH48867.1"/>
    </source>
</evidence>
<feature type="transmembrane region" description="Helical" evidence="1">
    <location>
        <begin position="159"/>
        <end position="177"/>
    </location>
</feature>
<sequence>MNGQRVLKIIVDIAMTAALLLLMAFELVGRQAHEWIGIVMFVLFVIHHILNRKWTGHLLRGKYPPIRILQTLLAVLILICMMSSMVSGIVLSEYVFEPFQIRGGWSWAGILHMLAAYWGFLLMSLHVGIHWNMMLGIAGKAVGKSSGKDAARPKACGTWIIRLAGVLIAGYGIYAFGKRQIGMYLLLESEFVFFNFEELRIYFFIDYLAVMGLFIWIGHYAAKLIRKFS</sequence>
<dbReference type="EMBL" id="DYXE01000010">
    <property type="protein sequence ID" value="HJH48867.1"/>
    <property type="molecule type" value="Genomic_DNA"/>
</dbReference>
<reference evidence="2" key="1">
    <citation type="journal article" date="2021" name="PeerJ">
        <title>Extensive microbial diversity within the chicken gut microbiome revealed by metagenomics and culture.</title>
        <authorList>
            <person name="Gilroy R."/>
            <person name="Ravi A."/>
            <person name="Getino M."/>
            <person name="Pursley I."/>
            <person name="Horton D.L."/>
            <person name="Alikhan N.F."/>
            <person name="Baker D."/>
            <person name="Gharbi K."/>
            <person name="Hall N."/>
            <person name="Watson M."/>
            <person name="Adriaenssens E.M."/>
            <person name="Foster-Nyarko E."/>
            <person name="Jarju S."/>
            <person name="Secka A."/>
            <person name="Antonio M."/>
            <person name="Oren A."/>
            <person name="Chaudhuri R.R."/>
            <person name="La Ragione R."/>
            <person name="Hildebrand F."/>
            <person name="Pallen M.J."/>
        </authorList>
    </citation>
    <scope>NUCLEOTIDE SEQUENCE</scope>
    <source>
        <strain evidence="2">USAMLcec4-12693</strain>
    </source>
</reference>
<dbReference type="AlphaFoldDB" id="A0A9D2VW94"/>
<dbReference type="GO" id="GO:0022904">
    <property type="term" value="P:respiratory electron transport chain"/>
    <property type="evidence" value="ECO:0007669"/>
    <property type="project" value="InterPro"/>
</dbReference>
<dbReference type="InterPro" id="IPR016174">
    <property type="entry name" value="Di-haem_cyt_TM"/>
</dbReference>
<dbReference type="Proteomes" id="UP000813420">
    <property type="component" value="Unassembled WGS sequence"/>
</dbReference>
<keyword evidence="1" id="KW-0812">Transmembrane</keyword>
<dbReference type="SUPFAM" id="SSF81342">
    <property type="entry name" value="Transmembrane di-heme cytochromes"/>
    <property type="match status" value="1"/>
</dbReference>
<protein>
    <submittedName>
        <fullName evidence="2">DUF4405 domain-containing protein</fullName>
    </submittedName>
</protein>